<dbReference type="CDD" id="cd08771">
    <property type="entry name" value="DLP_1"/>
    <property type="match status" value="1"/>
</dbReference>
<dbReference type="GO" id="GO:0016559">
    <property type="term" value="P:peroxisome fission"/>
    <property type="evidence" value="ECO:0007669"/>
    <property type="project" value="TreeGrafter"/>
</dbReference>
<proteinExistence type="predicted"/>
<keyword evidence="7" id="KW-1185">Reference proteome</keyword>
<dbReference type="OrthoDB" id="415706at2759"/>
<dbReference type="PROSITE" id="PS51718">
    <property type="entry name" value="G_DYNAMIN_2"/>
    <property type="match status" value="1"/>
</dbReference>
<dbReference type="AlphaFoldDB" id="A0A9W8Y6P0"/>
<dbReference type="GO" id="GO:0048312">
    <property type="term" value="P:intracellular distribution of mitochondria"/>
    <property type="evidence" value="ECO:0007669"/>
    <property type="project" value="TreeGrafter"/>
</dbReference>
<dbReference type="InterPro" id="IPR000375">
    <property type="entry name" value="Dynamin_stalk"/>
</dbReference>
<feature type="coiled-coil region" evidence="3">
    <location>
        <begin position="338"/>
        <end position="365"/>
    </location>
</feature>
<dbReference type="SMART" id="SM00053">
    <property type="entry name" value="DYNc"/>
    <property type="match status" value="1"/>
</dbReference>
<dbReference type="GO" id="GO:0005525">
    <property type="term" value="F:GTP binding"/>
    <property type="evidence" value="ECO:0007669"/>
    <property type="project" value="InterPro"/>
</dbReference>
<keyword evidence="2" id="KW-0342">GTP-binding</keyword>
<evidence type="ECO:0000256" key="1">
    <source>
        <dbReference type="ARBA" id="ARBA00022741"/>
    </source>
</evidence>
<dbReference type="GO" id="GO:0005874">
    <property type="term" value="C:microtubule"/>
    <property type="evidence" value="ECO:0007669"/>
    <property type="project" value="TreeGrafter"/>
</dbReference>
<feature type="domain" description="Dynamin-type G" evidence="5">
    <location>
        <begin position="51"/>
        <end position="335"/>
    </location>
</feature>
<protein>
    <submittedName>
        <fullName evidence="6">Uncharacterized protein</fullName>
    </submittedName>
</protein>
<dbReference type="Gene3D" id="3.40.50.300">
    <property type="entry name" value="P-loop containing nucleotide triphosphate hydrolases"/>
    <property type="match status" value="1"/>
</dbReference>
<keyword evidence="3" id="KW-0175">Coiled coil</keyword>
<dbReference type="GO" id="GO:0008017">
    <property type="term" value="F:microtubule binding"/>
    <property type="evidence" value="ECO:0007669"/>
    <property type="project" value="TreeGrafter"/>
</dbReference>
<dbReference type="FunFam" id="3.40.50.300:FF:001425">
    <property type="entry name" value="Dynamin GTPase, putative"/>
    <property type="match status" value="1"/>
</dbReference>
<evidence type="ECO:0000259" key="5">
    <source>
        <dbReference type="PROSITE" id="PS51718"/>
    </source>
</evidence>
<dbReference type="GO" id="GO:0006897">
    <property type="term" value="P:endocytosis"/>
    <property type="evidence" value="ECO:0007669"/>
    <property type="project" value="TreeGrafter"/>
</dbReference>
<evidence type="ECO:0000259" key="4">
    <source>
        <dbReference type="PROSITE" id="PS51388"/>
    </source>
</evidence>
<dbReference type="SUPFAM" id="SSF52540">
    <property type="entry name" value="P-loop containing nucleoside triphosphate hydrolases"/>
    <property type="match status" value="1"/>
</dbReference>
<evidence type="ECO:0000256" key="2">
    <source>
        <dbReference type="ARBA" id="ARBA00023134"/>
    </source>
</evidence>
<dbReference type="GO" id="GO:0003924">
    <property type="term" value="F:GTPase activity"/>
    <property type="evidence" value="ECO:0007669"/>
    <property type="project" value="InterPro"/>
</dbReference>
<accession>A0A9W8Y6P0</accession>
<dbReference type="PROSITE" id="PS51388">
    <property type="entry name" value="GED"/>
    <property type="match status" value="1"/>
</dbReference>
<feature type="domain" description="GED" evidence="4">
    <location>
        <begin position="644"/>
        <end position="736"/>
    </location>
</feature>
<dbReference type="InterPro" id="IPR020850">
    <property type="entry name" value="GED_dom"/>
</dbReference>
<organism evidence="6 7">
    <name type="scientific">Neocucurbitaria cava</name>
    <dbReference type="NCBI Taxonomy" id="798079"/>
    <lineage>
        <taxon>Eukaryota</taxon>
        <taxon>Fungi</taxon>
        <taxon>Dikarya</taxon>
        <taxon>Ascomycota</taxon>
        <taxon>Pezizomycotina</taxon>
        <taxon>Dothideomycetes</taxon>
        <taxon>Pleosporomycetidae</taxon>
        <taxon>Pleosporales</taxon>
        <taxon>Pleosporineae</taxon>
        <taxon>Cucurbitariaceae</taxon>
        <taxon>Neocucurbitaria</taxon>
    </lineage>
</organism>
<keyword evidence="1" id="KW-0547">Nucleotide-binding</keyword>
<evidence type="ECO:0000256" key="3">
    <source>
        <dbReference type="SAM" id="Coils"/>
    </source>
</evidence>
<evidence type="ECO:0000313" key="7">
    <source>
        <dbReference type="Proteomes" id="UP001140560"/>
    </source>
</evidence>
<evidence type="ECO:0000313" key="6">
    <source>
        <dbReference type="EMBL" id="KAJ4369012.1"/>
    </source>
</evidence>
<dbReference type="GO" id="GO:0000266">
    <property type="term" value="P:mitochondrial fission"/>
    <property type="evidence" value="ECO:0007669"/>
    <property type="project" value="TreeGrafter"/>
</dbReference>
<dbReference type="GO" id="GO:0005739">
    <property type="term" value="C:mitochondrion"/>
    <property type="evidence" value="ECO:0007669"/>
    <property type="project" value="TreeGrafter"/>
</dbReference>
<dbReference type="Gene3D" id="1.20.120.1240">
    <property type="entry name" value="Dynamin, middle domain"/>
    <property type="match status" value="1"/>
</dbReference>
<comment type="caution">
    <text evidence="6">The sequence shown here is derived from an EMBL/GenBank/DDBJ whole genome shotgun (WGS) entry which is preliminary data.</text>
</comment>
<dbReference type="PRINTS" id="PR00195">
    <property type="entry name" value="DYNAMIN"/>
</dbReference>
<dbReference type="PANTHER" id="PTHR11566">
    <property type="entry name" value="DYNAMIN"/>
    <property type="match status" value="1"/>
</dbReference>
<dbReference type="Pfam" id="PF00350">
    <property type="entry name" value="Dynamin_N"/>
    <property type="match status" value="1"/>
</dbReference>
<dbReference type="InterPro" id="IPR045063">
    <property type="entry name" value="Dynamin_N"/>
</dbReference>
<gene>
    <name evidence="6" type="ORF">N0V83_006094</name>
</gene>
<dbReference type="GO" id="GO:0016020">
    <property type="term" value="C:membrane"/>
    <property type="evidence" value="ECO:0007669"/>
    <property type="project" value="TreeGrafter"/>
</dbReference>
<dbReference type="InterPro" id="IPR022812">
    <property type="entry name" value="Dynamin"/>
</dbReference>
<reference evidence="6" key="1">
    <citation type="submission" date="2022-10" db="EMBL/GenBank/DDBJ databases">
        <title>Tapping the CABI collections for fungal endophytes: first genome assemblies for Collariella, Neodidymelliopsis, Ascochyta clinopodiicola, Didymella pomorum, Didymosphaeria variabile, Neocosmospora piperis and Neocucurbitaria cava.</title>
        <authorList>
            <person name="Hill R."/>
        </authorList>
    </citation>
    <scope>NUCLEOTIDE SEQUENCE</scope>
    <source>
        <strain evidence="6">IMI 356814</strain>
    </source>
</reference>
<dbReference type="InterPro" id="IPR027417">
    <property type="entry name" value="P-loop_NTPase"/>
</dbReference>
<dbReference type="EMBL" id="JAPEUY010000010">
    <property type="protein sequence ID" value="KAJ4369012.1"/>
    <property type="molecule type" value="Genomic_DNA"/>
</dbReference>
<dbReference type="PANTHER" id="PTHR11566:SF66">
    <property type="entry name" value="INTERFERON-INDUCED GTP-BINDING PROTEIN MX"/>
    <property type="match status" value="1"/>
</dbReference>
<dbReference type="Pfam" id="PF01031">
    <property type="entry name" value="Dynamin_M"/>
    <property type="match status" value="1"/>
</dbReference>
<name>A0A9W8Y6P0_9PLEO</name>
<sequence>MGTAKQSQSPTTRSINDVQFNTASFKDLQCDEERQLLDVVDGLRRRGLNDTIELPQLVVCGDQSSGKSSVLEAITEIPFPRNEGLCTRFATEIILRRDHASTIVMKIIPSKDASPQEKKKLEGFQSSIVDFKQLPDVIEDATAIMGLGKAGQPNYKNFSRHVLSMTITGPERPMLTLVDLPGLIHFARENPADKDLVFDLVREYMANPRTIILAVITGKNDLNNQVVLDEYKKVDPHGRRTLGIITKPDTISQREIPSWIELAQNKVTFLEREWHVLRNCAPDEGRTSFRTRNKVEKEFFEQGLWATLPKEHVGVKELRKRLSGLLFCQIKKELPGVHDEIAEKLRATEDEIRKLGEKRETINEQRVLLMGMAIWINGNLKAGVTGHYADKFFRDMDMTAAPDSDKNIRRFRAAIQHLNNDFAKCMRLQGHNYSLGDDYELAAEENMATKERRDVKNRSLGSMLPKPKTLSRKESIDWVRDILIRNRGPEMPGNFSHALILRIFEEQTSPWEVIAREHVNRVARCCKEFAYSVIEATPGAPPEFKERIVTLSVKDTLDVALKAAKEELDRIVTDKNTIMTYDPSFTAEIQKQRQKKHARIAQDAAKEATVPQPIPGATRTGVDLLRFEEAMANTIEKDQDKFSAEGALDYTMTYYIKARSYFIYSVTVYVIERHLVKNLPDTILSLIKVSKMSDKEIHYVAAEPKETTALRNHLEDRRKMLQIGLDMFKVAMGGLKP</sequence>
<dbReference type="Proteomes" id="UP001140560">
    <property type="component" value="Unassembled WGS sequence"/>
</dbReference>
<dbReference type="InterPro" id="IPR030381">
    <property type="entry name" value="G_DYNAMIN_dom"/>
</dbReference>
<dbReference type="InterPro" id="IPR001401">
    <property type="entry name" value="Dynamin_GTPase"/>
</dbReference>